<keyword evidence="1 4" id="KW-0808">Transferase</keyword>
<gene>
    <name evidence="4" type="ORF">SAMN02745244_03493</name>
</gene>
<dbReference type="InterPro" id="IPR016181">
    <property type="entry name" value="Acyl_CoA_acyltransferase"/>
</dbReference>
<name>A0A1M6MY61_9ACTN</name>
<organism evidence="4 5">
    <name type="scientific">Tessaracoccus bendigoensis DSM 12906</name>
    <dbReference type="NCBI Taxonomy" id="1123357"/>
    <lineage>
        <taxon>Bacteria</taxon>
        <taxon>Bacillati</taxon>
        <taxon>Actinomycetota</taxon>
        <taxon>Actinomycetes</taxon>
        <taxon>Propionibacteriales</taxon>
        <taxon>Propionibacteriaceae</taxon>
        <taxon>Tessaracoccus</taxon>
    </lineage>
</organism>
<evidence type="ECO:0000313" key="5">
    <source>
        <dbReference type="Proteomes" id="UP000184512"/>
    </source>
</evidence>
<dbReference type="AlphaFoldDB" id="A0A1M6MY61"/>
<keyword evidence="5" id="KW-1185">Reference proteome</keyword>
<dbReference type="InterPro" id="IPR000182">
    <property type="entry name" value="GNAT_dom"/>
</dbReference>
<dbReference type="PANTHER" id="PTHR43877">
    <property type="entry name" value="AMINOALKYLPHOSPHONATE N-ACETYLTRANSFERASE-RELATED-RELATED"/>
    <property type="match status" value="1"/>
</dbReference>
<keyword evidence="2" id="KW-0012">Acyltransferase</keyword>
<dbReference type="Gene3D" id="3.40.630.30">
    <property type="match status" value="1"/>
</dbReference>
<dbReference type="OrthoDB" id="529907at2"/>
<reference evidence="4 5" key="1">
    <citation type="submission" date="2016-11" db="EMBL/GenBank/DDBJ databases">
        <authorList>
            <person name="Jaros S."/>
            <person name="Januszkiewicz K."/>
            <person name="Wedrychowicz H."/>
        </authorList>
    </citation>
    <scope>NUCLEOTIDE SEQUENCE [LARGE SCALE GENOMIC DNA]</scope>
    <source>
        <strain evidence="4 5">DSM 12906</strain>
    </source>
</reference>
<evidence type="ECO:0000259" key="3">
    <source>
        <dbReference type="PROSITE" id="PS51186"/>
    </source>
</evidence>
<evidence type="ECO:0000256" key="1">
    <source>
        <dbReference type="ARBA" id="ARBA00022679"/>
    </source>
</evidence>
<dbReference type="CDD" id="cd04301">
    <property type="entry name" value="NAT_SF"/>
    <property type="match status" value="1"/>
</dbReference>
<sequence>MMVEPAASGDLAAITALETNFGVPWSEDAWRAELEGDGRLVLVARMESGEVVGAACFQLVDDVADLHRIVVSTTRRRLGLARVMLVSGLRWAIGLGASRMLLEVEHDNAPAVTLYRGYGFHEVARRADYYGPGADALVLERFLEGVDVDSVGMWDVEDMHE</sequence>
<feature type="domain" description="N-acetyltransferase" evidence="3">
    <location>
        <begin position="1"/>
        <end position="144"/>
    </location>
</feature>
<evidence type="ECO:0000256" key="2">
    <source>
        <dbReference type="ARBA" id="ARBA00023315"/>
    </source>
</evidence>
<dbReference type="Proteomes" id="UP000184512">
    <property type="component" value="Unassembled WGS sequence"/>
</dbReference>
<dbReference type="GO" id="GO:0016747">
    <property type="term" value="F:acyltransferase activity, transferring groups other than amino-acyl groups"/>
    <property type="evidence" value="ECO:0007669"/>
    <property type="project" value="InterPro"/>
</dbReference>
<dbReference type="RefSeq" id="WP_073190973.1">
    <property type="nucleotide sequence ID" value="NZ_FQZG01000099.1"/>
</dbReference>
<dbReference type="SUPFAM" id="SSF55729">
    <property type="entry name" value="Acyl-CoA N-acyltransferases (Nat)"/>
    <property type="match status" value="1"/>
</dbReference>
<dbReference type="Pfam" id="PF00583">
    <property type="entry name" value="Acetyltransf_1"/>
    <property type="match status" value="1"/>
</dbReference>
<dbReference type="STRING" id="1123357.SAMN02745244_03493"/>
<protein>
    <submittedName>
        <fullName evidence="4">Ribosomal-protein-alanine N-acetyltransferase</fullName>
    </submittedName>
</protein>
<accession>A0A1M6MY61</accession>
<dbReference type="PANTHER" id="PTHR43877:SF2">
    <property type="entry name" value="AMINOALKYLPHOSPHONATE N-ACETYLTRANSFERASE-RELATED"/>
    <property type="match status" value="1"/>
</dbReference>
<dbReference type="EMBL" id="FQZG01000099">
    <property type="protein sequence ID" value="SHJ88352.1"/>
    <property type="molecule type" value="Genomic_DNA"/>
</dbReference>
<dbReference type="InterPro" id="IPR050832">
    <property type="entry name" value="Bact_Acetyltransf"/>
</dbReference>
<evidence type="ECO:0000313" key="4">
    <source>
        <dbReference type="EMBL" id="SHJ88352.1"/>
    </source>
</evidence>
<proteinExistence type="predicted"/>
<dbReference type="PROSITE" id="PS51186">
    <property type="entry name" value="GNAT"/>
    <property type="match status" value="1"/>
</dbReference>